<dbReference type="InterPro" id="IPR000515">
    <property type="entry name" value="MetI-like"/>
</dbReference>
<dbReference type="Proteomes" id="UP000552560">
    <property type="component" value="Unassembled WGS sequence"/>
</dbReference>
<evidence type="ECO:0000256" key="5">
    <source>
        <dbReference type="ARBA" id="ARBA00022519"/>
    </source>
</evidence>
<evidence type="ECO:0000256" key="9">
    <source>
        <dbReference type="ARBA" id="ARBA00023136"/>
    </source>
</evidence>
<dbReference type="NCBIfam" id="TIGR01726">
    <property type="entry name" value="HEQRo_perm_3TM"/>
    <property type="match status" value="1"/>
</dbReference>
<evidence type="ECO:0000313" key="15">
    <source>
        <dbReference type="Proteomes" id="UP000537729"/>
    </source>
</evidence>
<comment type="caution">
    <text evidence="13">The sequence shown here is derived from an EMBL/GenBank/DDBJ whole genome shotgun (WGS) entry which is preliminary data.</text>
</comment>
<comment type="subcellular location">
    <subcellularLocation>
        <location evidence="1">Cell inner membrane</location>
        <topology evidence="1">Multi-pass membrane protein</topology>
    </subcellularLocation>
    <subcellularLocation>
        <location evidence="11">Cell membrane</location>
        <topology evidence="11">Multi-pass membrane protein</topology>
    </subcellularLocation>
</comment>
<feature type="transmembrane region" description="Helical" evidence="11">
    <location>
        <begin position="27"/>
        <end position="53"/>
    </location>
</feature>
<keyword evidence="9 11" id="KW-0472">Membrane</keyword>
<dbReference type="GO" id="GO:0006865">
    <property type="term" value="P:amino acid transport"/>
    <property type="evidence" value="ECO:0007669"/>
    <property type="project" value="UniProtKB-KW"/>
</dbReference>
<evidence type="ECO:0000256" key="7">
    <source>
        <dbReference type="ARBA" id="ARBA00022970"/>
    </source>
</evidence>
<dbReference type="PANTHER" id="PTHR30614">
    <property type="entry name" value="MEMBRANE COMPONENT OF AMINO ACID ABC TRANSPORTER"/>
    <property type="match status" value="1"/>
</dbReference>
<dbReference type="InterPro" id="IPR010065">
    <property type="entry name" value="AA_ABC_transptr_permease_3TM"/>
</dbReference>
<dbReference type="SUPFAM" id="SSF161098">
    <property type="entry name" value="MetI-like"/>
    <property type="match status" value="1"/>
</dbReference>
<dbReference type="EMBL" id="JAAQWE010000006">
    <property type="protein sequence ID" value="NMX96734.1"/>
    <property type="molecule type" value="Genomic_DNA"/>
</dbReference>
<sequence>MMGGERFAEWLGLELLQRYGAQLFDGLLLTLQLVAISSSAGMVLGVLLALGRTSRWRLLQYGCRAYLYFFRGSPLLAQLFLIYYGLGSFHGFWRDLGLWGWFGDPWFCAVLAFTLNTAAYQAEIFRGGLLSVPRAHYEAATVLGLSRTTTFFKVTLPQVLIVTVGPLGNELILIIKASAIVSLVTLLDLMGVAKLAFSRTFDFQVYVWVALVYLLVVECVRRGVNRINRRLTRHMRPTDE</sequence>
<comment type="similarity">
    <text evidence="2">Belongs to the binding-protein-dependent transport system permease family. HisMQ subfamily.</text>
</comment>
<keyword evidence="4" id="KW-1003">Cell membrane</keyword>
<dbReference type="Pfam" id="PF00528">
    <property type="entry name" value="BPD_transp_1"/>
    <property type="match status" value="1"/>
</dbReference>
<keyword evidence="5" id="KW-0997">Cell inner membrane</keyword>
<evidence type="ECO:0000256" key="10">
    <source>
        <dbReference type="ARBA" id="ARBA00040319"/>
    </source>
</evidence>
<evidence type="ECO:0000313" key="13">
    <source>
        <dbReference type="EMBL" id="NMX96734.1"/>
    </source>
</evidence>
<dbReference type="RefSeq" id="WP_046384203.1">
    <property type="nucleotide sequence ID" value="NZ_CP089532.1"/>
</dbReference>
<reference evidence="15 16" key="1">
    <citation type="journal article" date="2020" name="Front. Microbiol.">
        <title>Genetic Organization of the aprX-lipA2 Operon Affects the Proteolytic Potential of Pseudomonas Species in Milk.</title>
        <authorList>
            <person name="Maier C."/>
            <person name="Huptas C."/>
            <person name="von Neubeck M."/>
            <person name="Scherer S."/>
            <person name="Wenning M."/>
            <person name="Lucking G."/>
        </authorList>
    </citation>
    <scope>NUCLEOTIDE SEQUENCE [LARGE SCALE GENOMIC DNA]</scope>
    <source>
        <strain evidence="14 15">DSM 16272</strain>
        <strain evidence="13 16">WS 4671</strain>
    </source>
</reference>
<keyword evidence="8 11" id="KW-1133">Transmembrane helix</keyword>
<gene>
    <name evidence="14" type="ORF">HBO38_32500</name>
    <name evidence="13" type="ORF">HBO43_08995</name>
</gene>
<dbReference type="CDD" id="cd06261">
    <property type="entry name" value="TM_PBP2"/>
    <property type="match status" value="1"/>
</dbReference>
<keyword evidence="6 11" id="KW-0812">Transmembrane</keyword>
<dbReference type="PROSITE" id="PS50928">
    <property type="entry name" value="ABC_TM1"/>
    <property type="match status" value="1"/>
</dbReference>
<evidence type="ECO:0000256" key="1">
    <source>
        <dbReference type="ARBA" id="ARBA00004429"/>
    </source>
</evidence>
<evidence type="ECO:0000259" key="12">
    <source>
        <dbReference type="PROSITE" id="PS50928"/>
    </source>
</evidence>
<evidence type="ECO:0000256" key="4">
    <source>
        <dbReference type="ARBA" id="ARBA00022475"/>
    </source>
</evidence>
<keyword evidence="7" id="KW-0029">Amino-acid transport</keyword>
<evidence type="ECO:0000313" key="16">
    <source>
        <dbReference type="Proteomes" id="UP000552560"/>
    </source>
</evidence>
<evidence type="ECO:0000313" key="14">
    <source>
        <dbReference type="EMBL" id="NMY13079.1"/>
    </source>
</evidence>
<protein>
    <recommendedName>
        <fullName evidence="10">Arginine ABC transporter permease protein ArtM</fullName>
    </recommendedName>
</protein>
<organism evidence="13 16">
    <name type="scientific">Pseudomonas veronii</name>
    <dbReference type="NCBI Taxonomy" id="76761"/>
    <lineage>
        <taxon>Bacteria</taxon>
        <taxon>Pseudomonadati</taxon>
        <taxon>Pseudomonadota</taxon>
        <taxon>Gammaproteobacteria</taxon>
        <taxon>Pseudomonadales</taxon>
        <taxon>Pseudomonadaceae</taxon>
        <taxon>Pseudomonas</taxon>
    </lineage>
</organism>
<dbReference type="InterPro" id="IPR043429">
    <property type="entry name" value="ArtM/GltK/GlnP/TcyL/YhdX-like"/>
</dbReference>
<accession>A0A0R3BL31</accession>
<feature type="transmembrane region" description="Helical" evidence="11">
    <location>
        <begin position="98"/>
        <end position="120"/>
    </location>
</feature>
<keyword evidence="3 11" id="KW-0813">Transport</keyword>
<evidence type="ECO:0000256" key="8">
    <source>
        <dbReference type="ARBA" id="ARBA00022989"/>
    </source>
</evidence>
<evidence type="ECO:0000256" key="2">
    <source>
        <dbReference type="ARBA" id="ARBA00010072"/>
    </source>
</evidence>
<dbReference type="GO" id="GO:0022857">
    <property type="term" value="F:transmembrane transporter activity"/>
    <property type="evidence" value="ECO:0007669"/>
    <property type="project" value="InterPro"/>
</dbReference>
<proteinExistence type="inferred from homology"/>
<dbReference type="GO" id="GO:0043190">
    <property type="term" value="C:ATP-binding cassette (ABC) transporter complex"/>
    <property type="evidence" value="ECO:0007669"/>
    <property type="project" value="InterPro"/>
</dbReference>
<feature type="domain" description="ABC transmembrane type-1" evidence="12">
    <location>
        <begin position="27"/>
        <end position="224"/>
    </location>
</feature>
<feature type="transmembrane region" description="Helical" evidence="11">
    <location>
        <begin position="171"/>
        <end position="193"/>
    </location>
</feature>
<feature type="transmembrane region" description="Helical" evidence="11">
    <location>
        <begin position="65"/>
        <end position="86"/>
    </location>
</feature>
<feature type="transmembrane region" description="Helical" evidence="11">
    <location>
        <begin position="205"/>
        <end position="224"/>
    </location>
</feature>
<name>A0A0R3BL31_PSEVE</name>
<dbReference type="Gene3D" id="1.10.3720.10">
    <property type="entry name" value="MetI-like"/>
    <property type="match status" value="1"/>
</dbReference>
<dbReference type="OrthoDB" id="4404959at2"/>
<evidence type="ECO:0000256" key="6">
    <source>
        <dbReference type="ARBA" id="ARBA00022692"/>
    </source>
</evidence>
<dbReference type="Proteomes" id="UP000537729">
    <property type="component" value="Unassembled WGS sequence"/>
</dbReference>
<dbReference type="InterPro" id="IPR035906">
    <property type="entry name" value="MetI-like_sf"/>
</dbReference>
<evidence type="ECO:0000256" key="11">
    <source>
        <dbReference type="RuleBase" id="RU363032"/>
    </source>
</evidence>
<dbReference type="EMBL" id="JAAQWG010000078">
    <property type="protein sequence ID" value="NMY13079.1"/>
    <property type="molecule type" value="Genomic_DNA"/>
</dbReference>
<dbReference type="PANTHER" id="PTHR30614:SF10">
    <property type="entry name" value="ARGININE ABC TRANSPORTER PERMEASE PROTEIN ARTM"/>
    <property type="match status" value="1"/>
</dbReference>
<evidence type="ECO:0000256" key="3">
    <source>
        <dbReference type="ARBA" id="ARBA00022448"/>
    </source>
</evidence>
<dbReference type="AlphaFoldDB" id="A0A0R3BL31"/>